<name>A0ABV9I575_9DEIO</name>
<accession>A0ABV9I575</accession>
<gene>
    <name evidence="1" type="ORF">ACFO0D_04060</name>
</gene>
<dbReference type="RefSeq" id="WP_380060532.1">
    <property type="nucleotide sequence ID" value="NZ_JBHSEI010000001.1"/>
</dbReference>
<reference evidence="2" key="1">
    <citation type="journal article" date="2019" name="Int. J. Syst. Evol. Microbiol.">
        <title>The Global Catalogue of Microorganisms (GCM) 10K type strain sequencing project: providing services to taxonomists for standard genome sequencing and annotation.</title>
        <authorList>
            <consortium name="The Broad Institute Genomics Platform"/>
            <consortium name="The Broad Institute Genome Sequencing Center for Infectious Disease"/>
            <person name="Wu L."/>
            <person name="Ma J."/>
        </authorList>
    </citation>
    <scope>NUCLEOTIDE SEQUENCE [LARGE SCALE GENOMIC DNA]</scope>
    <source>
        <strain evidence="2">CCUG 55995</strain>
    </source>
</reference>
<organism evidence="1 2">
    <name type="scientific">Deinococcus hohokamensis</name>
    <dbReference type="NCBI Taxonomy" id="309883"/>
    <lineage>
        <taxon>Bacteria</taxon>
        <taxon>Thermotogati</taxon>
        <taxon>Deinococcota</taxon>
        <taxon>Deinococci</taxon>
        <taxon>Deinococcales</taxon>
        <taxon>Deinococcaceae</taxon>
        <taxon>Deinococcus</taxon>
    </lineage>
</organism>
<dbReference type="EMBL" id="JBHSEI010000001">
    <property type="protein sequence ID" value="MFC4637514.1"/>
    <property type="molecule type" value="Genomic_DNA"/>
</dbReference>
<protein>
    <submittedName>
        <fullName evidence="1">Uncharacterized protein</fullName>
    </submittedName>
</protein>
<sequence length="76" mass="8638">MATLLITYLDGNEFRLVDMRPEDALAAREAYQGPGTTLNLRFFDGRANKNFNIPKARVARFEIQLTPDAEPLVVQR</sequence>
<evidence type="ECO:0000313" key="1">
    <source>
        <dbReference type="EMBL" id="MFC4637514.1"/>
    </source>
</evidence>
<comment type="caution">
    <text evidence="1">The sequence shown here is derived from an EMBL/GenBank/DDBJ whole genome shotgun (WGS) entry which is preliminary data.</text>
</comment>
<keyword evidence="2" id="KW-1185">Reference proteome</keyword>
<proteinExistence type="predicted"/>
<dbReference type="Proteomes" id="UP001595952">
    <property type="component" value="Unassembled WGS sequence"/>
</dbReference>
<evidence type="ECO:0000313" key="2">
    <source>
        <dbReference type="Proteomes" id="UP001595952"/>
    </source>
</evidence>